<dbReference type="OrthoDB" id="2701596at2759"/>
<dbReference type="Proteomes" id="UP000054485">
    <property type="component" value="Unassembled WGS sequence"/>
</dbReference>
<reference evidence="1 2" key="1">
    <citation type="submission" date="2014-04" db="EMBL/GenBank/DDBJ databases">
        <authorList>
            <consortium name="DOE Joint Genome Institute"/>
            <person name="Kuo A."/>
            <person name="Ruytinx J."/>
            <person name="Rineau F."/>
            <person name="Colpaert J."/>
            <person name="Kohler A."/>
            <person name="Nagy L.G."/>
            <person name="Floudas D."/>
            <person name="Copeland A."/>
            <person name="Barry K.W."/>
            <person name="Cichocki N."/>
            <person name="Veneault-Fourrey C."/>
            <person name="LaButti K."/>
            <person name="Lindquist E.A."/>
            <person name="Lipzen A."/>
            <person name="Lundell T."/>
            <person name="Morin E."/>
            <person name="Murat C."/>
            <person name="Sun H."/>
            <person name="Tunlid A."/>
            <person name="Henrissat B."/>
            <person name="Grigoriev I.V."/>
            <person name="Hibbett D.S."/>
            <person name="Martin F."/>
            <person name="Nordberg H.P."/>
            <person name="Cantor M.N."/>
            <person name="Hua S.X."/>
        </authorList>
    </citation>
    <scope>NUCLEOTIDE SEQUENCE [LARGE SCALE GENOMIC DNA]</scope>
    <source>
        <strain evidence="1 2">UH-Slu-Lm8-n1</strain>
    </source>
</reference>
<dbReference type="AlphaFoldDB" id="A0A0D0AB13"/>
<evidence type="ECO:0000313" key="2">
    <source>
        <dbReference type="Proteomes" id="UP000054485"/>
    </source>
</evidence>
<reference evidence="2" key="2">
    <citation type="submission" date="2015-01" db="EMBL/GenBank/DDBJ databases">
        <title>Evolutionary Origins and Diversification of the Mycorrhizal Mutualists.</title>
        <authorList>
            <consortium name="DOE Joint Genome Institute"/>
            <consortium name="Mycorrhizal Genomics Consortium"/>
            <person name="Kohler A."/>
            <person name="Kuo A."/>
            <person name="Nagy L.G."/>
            <person name="Floudas D."/>
            <person name="Copeland A."/>
            <person name="Barry K.W."/>
            <person name="Cichocki N."/>
            <person name="Veneault-Fourrey C."/>
            <person name="LaButti K."/>
            <person name="Lindquist E.A."/>
            <person name="Lipzen A."/>
            <person name="Lundell T."/>
            <person name="Morin E."/>
            <person name="Murat C."/>
            <person name="Riley R."/>
            <person name="Ohm R."/>
            <person name="Sun H."/>
            <person name="Tunlid A."/>
            <person name="Henrissat B."/>
            <person name="Grigoriev I.V."/>
            <person name="Hibbett D.S."/>
            <person name="Martin F."/>
        </authorList>
    </citation>
    <scope>NUCLEOTIDE SEQUENCE [LARGE SCALE GENOMIC DNA]</scope>
    <source>
        <strain evidence="2">UH-Slu-Lm8-n1</strain>
    </source>
</reference>
<proteinExistence type="predicted"/>
<name>A0A0D0AB13_9AGAM</name>
<organism evidence="1 2">
    <name type="scientific">Suillus luteus UH-Slu-Lm8-n1</name>
    <dbReference type="NCBI Taxonomy" id="930992"/>
    <lineage>
        <taxon>Eukaryota</taxon>
        <taxon>Fungi</taxon>
        <taxon>Dikarya</taxon>
        <taxon>Basidiomycota</taxon>
        <taxon>Agaricomycotina</taxon>
        <taxon>Agaricomycetes</taxon>
        <taxon>Agaricomycetidae</taxon>
        <taxon>Boletales</taxon>
        <taxon>Suillineae</taxon>
        <taxon>Suillaceae</taxon>
        <taxon>Suillus</taxon>
    </lineage>
</organism>
<protein>
    <submittedName>
        <fullName evidence="1">Uncharacterized protein</fullName>
    </submittedName>
</protein>
<keyword evidence="2" id="KW-1185">Reference proteome</keyword>
<sequence>MHHYGMVCSHLRITTHLCLAWPPSTKRGGQRQQFLHRLFDPPGKHDILLFNFLLWCCLCFDPSFCRLICILVADVSTSGNSALVVELVLLTSHQDFFSPSIGTRVSRHRIPVVVTGTSLDALDAFGNPILVPGSQEFFDFAAASQPPLTEVKFSRTIDRDESSIIS</sequence>
<accession>A0A0D0AB13</accession>
<evidence type="ECO:0000313" key="1">
    <source>
        <dbReference type="EMBL" id="KIK35284.1"/>
    </source>
</evidence>
<dbReference type="InParanoid" id="A0A0D0AB13"/>
<gene>
    <name evidence="1" type="ORF">CY34DRAFT_17123</name>
</gene>
<dbReference type="EMBL" id="KN835642">
    <property type="protein sequence ID" value="KIK35284.1"/>
    <property type="molecule type" value="Genomic_DNA"/>
</dbReference>
<dbReference type="HOGENOM" id="CLU_1603835_0_0_1"/>